<dbReference type="OrthoDB" id="3538998at2759"/>
<dbReference type="OMA" id="CEYQYLV"/>
<reference evidence="3 4" key="1">
    <citation type="submission" date="2015-04" db="EMBL/GenBank/DDBJ databases">
        <authorList>
            <person name="Syromyatnikov M.Y."/>
            <person name="Popov V.N."/>
        </authorList>
    </citation>
    <scope>NUCLEOTIDE SEQUENCE [LARGE SCALE GENOMIC DNA]</scope>
    <source>
        <strain evidence="3">WF-38-12</strain>
    </source>
</reference>
<name>A0A0U1M4J7_TALIS</name>
<dbReference type="EMBL" id="CVMT01000007">
    <property type="protein sequence ID" value="CRG89956.1"/>
    <property type="molecule type" value="Genomic_DNA"/>
</dbReference>
<evidence type="ECO:0000313" key="4">
    <source>
        <dbReference type="Proteomes" id="UP000054383"/>
    </source>
</evidence>
<sequence length="341" mass="34719">MRFRMQKQKILATTALFIGRTFAANATTPSASGCVDWATMSSCLAEAETSLATCIAASGGSDDVVVACGWQDDINKMLCYQSSCWNKAYSCEYQYLVSYYKVQRTVDEKIPFYPAPDNAPGGCSCNLGEVETNATASLNKVESCSNYTGSLDATDLLTCQCCAWSASVSAFYGICPNTSLDGLGIISFAASVASYEQFSGSCAGLTSEKCLKYDIGSADNGKYIDPASLPAGGSQSLSTTAGPSSLTSPPAGATVTWSALNQTFTVTAAAYKAQDVTSGASTSAAPATATTGTVGGSGSGSTATATTGSAAAATTTGGASVSETQRSMWALVILALVVGLV</sequence>
<feature type="signal peptide" evidence="2">
    <location>
        <begin position="1"/>
        <end position="23"/>
    </location>
</feature>
<evidence type="ECO:0000256" key="1">
    <source>
        <dbReference type="SAM" id="MobiDB-lite"/>
    </source>
</evidence>
<dbReference type="AlphaFoldDB" id="A0A0U1M4J7"/>
<organism evidence="3 4">
    <name type="scientific">Talaromyces islandicus</name>
    <name type="common">Penicillium islandicum</name>
    <dbReference type="NCBI Taxonomy" id="28573"/>
    <lineage>
        <taxon>Eukaryota</taxon>
        <taxon>Fungi</taxon>
        <taxon>Dikarya</taxon>
        <taxon>Ascomycota</taxon>
        <taxon>Pezizomycotina</taxon>
        <taxon>Eurotiomycetes</taxon>
        <taxon>Eurotiomycetidae</taxon>
        <taxon>Eurotiales</taxon>
        <taxon>Trichocomaceae</taxon>
        <taxon>Talaromyces</taxon>
        <taxon>Talaromyces sect. Islandici</taxon>
    </lineage>
</organism>
<dbReference type="Proteomes" id="UP000054383">
    <property type="component" value="Unassembled WGS sequence"/>
</dbReference>
<keyword evidence="2" id="KW-0732">Signal</keyword>
<gene>
    <name evidence="3" type="ORF">PISL3812_06996</name>
</gene>
<protein>
    <submittedName>
        <fullName evidence="3">Uncharacterized protein</fullName>
    </submittedName>
</protein>
<evidence type="ECO:0000313" key="3">
    <source>
        <dbReference type="EMBL" id="CRG89956.1"/>
    </source>
</evidence>
<feature type="region of interest" description="Disordered" evidence="1">
    <location>
        <begin position="282"/>
        <end position="305"/>
    </location>
</feature>
<keyword evidence="4" id="KW-1185">Reference proteome</keyword>
<evidence type="ECO:0000256" key="2">
    <source>
        <dbReference type="SAM" id="SignalP"/>
    </source>
</evidence>
<feature type="chain" id="PRO_5006711544" evidence="2">
    <location>
        <begin position="24"/>
        <end position="341"/>
    </location>
</feature>
<feature type="compositionally biased region" description="Low complexity" evidence="1">
    <location>
        <begin position="282"/>
        <end position="292"/>
    </location>
</feature>
<accession>A0A0U1M4J7</accession>
<dbReference type="PROSITE" id="PS51257">
    <property type="entry name" value="PROKAR_LIPOPROTEIN"/>
    <property type="match status" value="1"/>
</dbReference>
<proteinExistence type="predicted"/>